<dbReference type="AlphaFoldDB" id="A0A8B7XIY6"/>
<evidence type="ECO:0000256" key="2">
    <source>
        <dbReference type="ARBA" id="ARBA00022692"/>
    </source>
</evidence>
<dbReference type="PANTHER" id="PTHR24064">
    <property type="entry name" value="SOLUTE CARRIER FAMILY 22 MEMBER"/>
    <property type="match status" value="1"/>
</dbReference>
<dbReference type="OMA" id="ELCGVAC"/>
<feature type="transmembrane region" description="Helical" evidence="6">
    <location>
        <begin position="424"/>
        <end position="442"/>
    </location>
</feature>
<feature type="transmembrane region" description="Helical" evidence="6">
    <location>
        <begin position="395"/>
        <end position="417"/>
    </location>
</feature>
<dbReference type="GO" id="GO:0022857">
    <property type="term" value="F:transmembrane transporter activity"/>
    <property type="evidence" value="ECO:0007669"/>
    <property type="project" value="InterPro"/>
</dbReference>
<dbReference type="OrthoDB" id="2261376at2759"/>
<organism evidence="8 9">
    <name type="scientific">Acanthaster planci</name>
    <name type="common">Crown-of-thorns starfish</name>
    <dbReference type="NCBI Taxonomy" id="133434"/>
    <lineage>
        <taxon>Eukaryota</taxon>
        <taxon>Metazoa</taxon>
        <taxon>Echinodermata</taxon>
        <taxon>Eleutherozoa</taxon>
        <taxon>Asterozoa</taxon>
        <taxon>Asteroidea</taxon>
        <taxon>Valvatacea</taxon>
        <taxon>Valvatida</taxon>
        <taxon>Acanthasteridae</taxon>
        <taxon>Acanthaster</taxon>
    </lineage>
</organism>
<evidence type="ECO:0000313" key="8">
    <source>
        <dbReference type="Proteomes" id="UP000694845"/>
    </source>
</evidence>
<evidence type="ECO:0000313" key="9">
    <source>
        <dbReference type="RefSeq" id="XP_022080092.1"/>
    </source>
</evidence>
<dbReference type="RefSeq" id="XP_022080092.1">
    <property type="nucleotide sequence ID" value="XM_022224400.1"/>
</dbReference>
<comment type="subcellular location">
    <subcellularLocation>
        <location evidence="1">Membrane</location>
        <topology evidence="1">Multi-pass membrane protein</topology>
    </subcellularLocation>
</comment>
<dbReference type="InterPro" id="IPR020846">
    <property type="entry name" value="MFS_dom"/>
</dbReference>
<evidence type="ECO:0000256" key="5">
    <source>
        <dbReference type="SAM" id="MobiDB-lite"/>
    </source>
</evidence>
<dbReference type="GeneID" id="110973521"/>
<dbReference type="CDD" id="cd17317">
    <property type="entry name" value="MFS_SLC22"/>
    <property type="match status" value="1"/>
</dbReference>
<feature type="transmembrane region" description="Helical" evidence="6">
    <location>
        <begin position="454"/>
        <end position="477"/>
    </location>
</feature>
<dbReference type="GO" id="GO:0016020">
    <property type="term" value="C:membrane"/>
    <property type="evidence" value="ECO:0007669"/>
    <property type="project" value="UniProtKB-SubCell"/>
</dbReference>
<dbReference type="SUPFAM" id="SSF103473">
    <property type="entry name" value="MFS general substrate transporter"/>
    <property type="match status" value="1"/>
</dbReference>
<reference evidence="9 10" key="1">
    <citation type="submission" date="2025-04" db="UniProtKB">
        <authorList>
            <consortium name="RefSeq"/>
        </authorList>
    </citation>
    <scope>IDENTIFICATION</scope>
</reference>
<feature type="transmembrane region" description="Helical" evidence="6">
    <location>
        <begin position="153"/>
        <end position="172"/>
    </location>
</feature>
<feature type="transmembrane region" description="Helical" evidence="6">
    <location>
        <begin position="517"/>
        <end position="537"/>
    </location>
</feature>
<feature type="transmembrane region" description="Helical" evidence="6">
    <location>
        <begin position="489"/>
        <end position="511"/>
    </location>
</feature>
<dbReference type="PROSITE" id="PS50850">
    <property type="entry name" value="MFS"/>
    <property type="match status" value="1"/>
</dbReference>
<feature type="transmembrane region" description="Helical" evidence="6">
    <location>
        <begin position="21"/>
        <end position="43"/>
    </location>
</feature>
<evidence type="ECO:0000256" key="6">
    <source>
        <dbReference type="SAM" id="Phobius"/>
    </source>
</evidence>
<feature type="transmembrane region" description="Helical" evidence="6">
    <location>
        <begin position="239"/>
        <end position="258"/>
    </location>
</feature>
<sequence>MDVDANLRVLGSFGRLQNINCLIYGLTVLPAAFQLTGIVFTMGQPEGYHCRPPAGFTANETVPGWTGVEEDTELDGCTEYEVWNGSVTQNTTMCDNGWQYRTSHGETSVVTDLDLVCERAFLGGTLQSSIPLGILVGSYVFGQISDTFGRRPALLVSLTGIVVFGTAMSFTWSYELMFALGFLLGGFLPGILVVRYVRIIEMYLPKQRLIGHTFSAMPWCLGLVLVGPFAYLMPDWRHFQLVATLPCLILIPLVWYSYESVRWLVQKGRVTEAQRILRRIAASKSIDQPQSTHRQLDAGAYFSLSVYDHPDQDEAPPGSDTGPKEFPPPQGKGETGNDSQTRGAKRTQQRYTALDLFKTRQLIFRSLVVFYCWFTSNFVYYGFTLNVANLAGNKYLNFFLMSLTEIPCFIFDFFVILRFGRRRPLIVFFELCGVACLLTAFIPKQTVLEVDLTVLIVVVAIIGKFFITAAFDVTYLVTTEVFPTVLRNIGAGCASLFGRVGGIVAPFVVYLTVLHSSIPLVVFGATSLVAGLLVFTLPETHNRPLPETLEDGTSSM</sequence>
<proteinExistence type="predicted"/>
<protein>
    <submittedName>
        <fullName evidence="9 10">Organic cation transporter protein-like</fullName>
    </submittedName>
</protein>
<dbReference type="RefSeq" id="XP_022080093.1">
    <property type="nucleotide sequence ID" value="XM_022224401.1"/>
</dbReference>
<name>A0A8B7XIY6_ACAPL</name>
<gene>
    <name evidence="9 10" type="primary">LOC110973521</name>
</gene>
<evidence type="ECO:0000313" key="10">
    <source>
        <dbReference type="RefSeq" id="XP_022080093.1"/>
    </source>
</evidence>
<dbReference type="Pfam" id="PF00083">
    <property type="entry name" value="Sugar_tr"/>
    <property type="match status" value="2"/>
</dbReference>
<dbReference type="InterPro" id="IPR036259">
    <property type="entry name" value="MFS_trans_sf"/>
</dbReference>
<feature type="transmembrane region" description="Helical" evidence="6">
    <location>
        <begin position="120"/>
        <end position="141"/>
    </location>
</feature>
<keyword evidence="4 6" id="KW-0472">Membrane</keyword>
<feature type="domain" description="Major facilitator superfamily (MFS) profile" evidence="7">
    <location>
        <begin position="78"/>
        <end position="542"/>
    </location>
</feature>
<evidence type="ECO:0000259" key="7">
    <source>
        <dbReference type="PROSITE" id="PS50850"/>
    </source>
</evidence>
<dbReference type="Gene3D" id="1.20.1250.20">
    <property type="entry name" value="MFS general substrate transporter like domains"/>
    <property type="match status" value="1"/>
</dbReference>
<feature type="region of interest" description="Disordered" evidence="5">
    <location>
        <begin position="312"/>
        <end position="344"/>
    </location>
</feature>
<evidence type="ECO:0000256" key="3">
    <source>
        <dbReference type="ARBA" id="ARBA00022989"/>
    </source>
</evidence>
<keyword evidence="2 6" id="KW-0812">Transmembrane</keyword>
<evidence type="ECO:0000256" key="1">
    <source>
        <dbReference type="ARBA" id="ARBA00004141"/>
    </source>
</evidence>
<dbReference type="KEGG" id="aplc:110973521"/>
<feature type="transmembrane region" description="Helical" evidence="6">
    <location>
        <begin position="362"/>
        <end position="383"/>
    </location>
</feature>
<dbReference type="Proteomes" id="UP000694845">
    <property type="component" value="Unplaced"/>
</dbReference>
<feature type="transmembrane region" description="Helical" evidence="6">
    <location>
        <begin position="209"/>
        <end position="233"/>
    </location>
</feature>
<feature type="transmembrane region" description="Helical" evidence="6">
    <location>
        <begin position="178"/>
        <end position="197"/>
    </location>
</feature>
<keyword evidence="3 6" id="KW-1133">Transmembrane helix</keyword>
<accession>A0A8B7XIY6</accession>
<keyword evidence="8" id="KW-1185">Reference proteome</keyword>
<evidence type="ECO:0000256" key="4">
    <source>
        <dbReference type="ARBA" id="ARBA00023136"/>
    </source>
</evidence>
<dbReference type="InterPro" id="IPR005828">
    <property type="entry name" value="MFS_sugar_transport-like"/>
</dbReference>